<keyword evidence="2" id="KW-1185">Reference proteome</keyword>
<dbReference type="GeneTree" id="ENSGT00390000012736"/>
<accession>A0AAY5K1I8</accession>
<proteinExistence type="predicted"/>
<organism evidence="1 2">
    <name type="scientific">Esox lucius</name>
    <name type="common">Northern pike</name>
    <dbReference type="NCBI Taxonomy" id="8010"/>
    <lineage>
        <taxon>Eukaryota</taxon>
        <taxon>Metazoa</taxon>
        <taxon>Chordata</taxon>
        <taxon>Craniata</taxon>
        <taxon>Vertebrata</taxon>
        <taxon>Euteleostomi</taxon>
        <taxon>Actinopterygii</taxon>
        <taxon>Neopterygii</taxon>
        <taxon>Teleostei</taxon>
        <taxon>Protacanthopterygii</taxon>
        <taxon>Esociformes</taxon>
        <taxon>Esocidae</taxon>
        <taxon>Esox</taxon>
    </lineage>
</organism>
<sequence length="235" mass="27016">MVTDTRGGSWASPFTKMEPEDNALWPERYPLSPSHDFNWSNTAFSSVHGVVVKQKQTKKHMPGSTLFAESPDGIGDYRARLIDFPRYIGIGPLSPEGTSDLSYLCRPALCNLPPMPKHCFTGEVGWGLQYHQHLNRQTLHSNMQIKKAEFRSALEDRVTQRYQNPWHAPPHFPDKQSVQVYDKPQWTCKVDRNSQDNNKLFLLNKRYNLAQKKPDCAAHMSSRHFPAIVQVKNRK</sequence>
<evidence type="ECO:0000313" key="2">
    <source>
        <dbReference type="Proteomes" id="UP000265140"/>
    </source>
</evidence>
<reference evidence="1" key="3">
    <citation type="submission" date="2025-09" db="UniProtKB">
        <authorList>
            <consortium name="Ensembl"/>
        </authorList>
    </citation>
    <scope>IDENTIFICATION</scope>
</reference>
<reference evidence="1 2" key="1">
    <citation type="submission" date="2020-02" db="EMBL/GenBank/DDBJ databases">
        <title>Esox lucius (northern pike) genome, fEsoLuc1, primary haplotype.</title>
        <authorList>
            <person name="Myers G."/>
            <person name="Karagic N."/>
            <person name="Meyer A."/>
            <person name="Pippel M."/>
            <person name="Reichard M."/>
            <person name="Winkler S."/>
            <person name="Tracey A."/>
            <person name="Sims Y."/>
            <person name="Howe K."/>
            <person name="Rhie A."/>
            <person name="Formenti G."/>
            <person name="Durbin R."/>
            <person name="Fedrigo O."/>
            <person name="Jarvis E.D."/>
        </authorList>
    </citation>
    <scope>NUCLEOTIDE SEQUENCE [LARGE SCALE GENOMIC DNA]</scope>
</reference>
<protein>
    <submittedName>
        <fullName evidence="1">Uncharacterized protein</fullName>
    </submittedName>
</protein>
<dbReference type="PANTHER" id="PTHR34833:SF1">
    <property type="entry name" value="GENE, 17359-RELATED"/>
    <property type="match status" value="1"/>
</dbReference>
<dbReference type="Ensembl" id="ENSELUT00000106192.1">
    <property type="protein sequence ID" value="ENSELUP00000082681.1"/>
    <property type="gene ID" value="ENSELUG00000020265.3"/>
</dbReference>
<dbReference type="PANTHER" id="PTHR34833">
    <property type="entry name" value="GENE, 17359-RELATED"/>
    <property type="match status" value="1"/>
</dbReference>
<evidence type="ECO:0000313" key="1">
    <source>
        <dbReference type="Ensembl" id="ENSELUP00000082681.1"/>
    </source>
</evidence>
<name>A0AAY5K1I8_ESOLU</name>
<dbReference type="Pfam" id="PF15123">
    <property type="entry name" value="DUF4562"/>
    <property type="match status" value="1"/>
</dbReference>
<dbReference type="Proteomes" id="UP000265140">
    <property type="component" value="Chromosome 4"/>
</dbReference>
<dbReference type="InterPro" id="IPR027814">
    <property type="entry name" value="DUF4562"/>
</dbReference>
<reference evidence="1" key="2">
    <citation type="submission" date="2025-08" db="UniProtKB">
        <authorList>
            <consortium name="Ensembl"/>
        </authorList>
    </citation>
    <scope>IDENTIFICATION</scope>
</reference>
<dbReference type="AlphaFoldDB" id="A0AAY5K1I8"/>